<dbReference type="Gene3D" id="3.90.950.20">
    <property type="entry name" value="CinA-like"/>
    <property type="match status" value="1"/>
</dbReference>
<organism evidence="2 3">
    <name type="scientific">Candidatus Limivivens merdigallinarum</name>
    <dbReference type="NCBI Taxonomy" id="2840859"/>
    <lineage>
        <taxon>Bacteria</taxon>
        <taxon>Bacillati</taxon>
        <taxon>Bacillota</taxon>
        <taxon>Clostridia</taxon>
        <taxon>Lachnospirales</taxon>
        <taxon>Lachnospiraceae</taxon>
        <taxon>Lachnospiraceae incertae sedis</taxon>
        <taxon>Candidatus Limivivens</taxon>
    </lineage>
</organism>
<sequence length="169" mass="17951">MAEERLEAEVLDLLRKQQSTLTTAESLTGGLIAARLTDIPGASEVFKQGLVTYCDRAKHELLHVKQETLDAYGAVSRETAAEMAQNGAELTGADACIAVTGNAGPDASEGKPVGLVYIGCCVKGRTVVKEFHFQGSRREIRELTVKHALMLLSLTAGALHSGFGEKAVP</sequence>
<feature type="domain" description="CinA C-terminal" evidence="1">
    <location>
        <begin position="4"/>
        <end position="153"/>
    </location>
</feature>
<accession>A0A9D0ZTY2</accession>
<dbReference type="InterPro" id="IPR008136">
    <property type="entry name" value="CinA_C"/>
</dbReference>
<proteinExistence type="predicted"/>
<dbReference type="EMBL" id="DVFT01000029">
    <property type="protein sequence ID" value="HIQ95365.1"/>
    <property type="molecule type" value="Genomic_DNA"/>
</dbReference>
<dbReference type="SUPFAM" id="SSF142433">
    <property type="entry name" value="CinA-like"/>
    <property type="match status" value="1"/>
</dbReference>
<dbReference type="AlphaFoldDB" id="A0A9D0ZTY2"/>
<evidence type="ECO:0000313" key="2">
    <source>
        <dbReference type="EMBL" id="HIQ95365.1"/>
    </source>
</evidence>
<dbReference type="Proteomes" id="UP000886886">
    <property type="component" value="Unassembled WGS sequence"/>
</dbReference>
<evidence type="ECO:0000313" key="3">
    <source>
        <dbReference type="Proteomes" id="UP000886886"/>
    </source>
</evidence>
<dbReference type="Pfam" id="PF02464">
    <property type="entry name" value="CinA"/>
    <property type="match status" value="1"/>
</dbReference>
<reference evidence="2" key="1">
    <citation type="submission" date="2020-10" db="EMBL/GenBank/DDBJ databases">
        <authorList>
            <person name="Gilroy R."/>
        </authorList>
    </citation>
    <scope>NUCLEOTIDE SEQUENCE</scope>
    <source>
        <strain evidence="2">ChiSjej3B21-11622</strain>
    </source>
</reference>
<gene>
    <name evidence="2" type="ORF">IAB26_02275</name>
</gene>
<reference evidence="2" key="2">
    <citation type="journal article" date="2021" name="PeerJ">
        <title>Extensive microbial diversity within the chicken gut microbiome revealed by metagenomics and culture.</title>
        <authorList>
            <person name="Gilroy R."/>
            <person name="Ravi A."/>
            <person name="Getino M."/>
            <person name="Pursley I."/>
            <person name="Horton D.L."/>
            <person name="Alikhan N.F."/>
            <person name="Baker D."/>
            <person name="Gharbi K."/>
            <person name="Hall N."/>
            <person name="Watson M."/>
            <person name="Adriaenssens E.M."/>
            <person name="Foster-Nyarko E."/>
            <person name="Jarju S."/>
            <person name="Secka A."/>
            <person name="Antonio M."/>
            <person name="Oren A."/>
            <person name="Chaudhuri R.R."/>
            <person name="La Ragione R."/>
            <person name="Hildebrand F."/>
            <person name="Pallen M.J."/>
        </authorList>
    </citation>
    <scope>NUCLEOTIDE SEQUENCE</scope>
    <source>
        <strain evidence="2">ChiSjej3B21-11622</strain>
    </source>
</reference>
<name>A0A9D0ZTY2_9FIRM</name>
<dbReference type="NCBIfam" id="TIGR00199">
    <property type="entry name" value="PncC_domain"/>
    <property type="match status" value="1"/>
</dbReference>
<protein>
    <submittedName>
        <fullName evidence="2">CinA family protein</fullName>
    </submittedName>
</protein>
<comment type="caution">
    <text evidence="2">The sequence shown here is derived from an EMBL/GenBank/DDBJ whole genome shotgun (WGS) entry which is preliminary data.</text>
</comment>
<dbReference type="InterPro" id="IPR036653">
    <property type="entry name" value="CinA-like_C"/>
</dbReference>
<evidence type="ECO:0000259" key="1">
    <source>
        <dbReference type="Pfam" id="PF02464"/>
    </source>
</evidence>